<dbReference type="PANTHER" id="PTHR13381:SF0">
    <property type="entry name" value="MEDIATOR OF RNA POLYMERASE II TRANSCRIPTION SUBUNIT 21"/>
    <property type="match status" value="1"/>
</dbReference>
<dbReference type="OrthoDB" id="526653at2759"/>
<dbReference type="SUPFAM" id="SSF140718">
    <property type="entry name" value="Mediator hinge subcomplex-like"/>
    <property type="match status" value="1"/>
</dbReference>
<keyword evidence="6 8" id="KW-0804">Transcription</keyword>
<evidence type="ECO:0000313" key="10">
    <source>
        <dbReference type="EMBL" id="GEM09014.1"/>
    </source>
</evidence>
<dbReference type="InterPro" id="IPR021384">
    <property type="entry name" value="Mediator_Med21"/>
</dbReference>
<feature type="region of interest" description="Disordered" evidence="9">
    <location>
        <begin position="123"/>
        <end position="142"/>
    </location>
</feature>
<dbReference type="GO" id="GO:0006357">
    <property type="term" value="P:regulation of transcription by RNA polymerase II"/>
    <property type="evidence" value="ECO:0007669"/>
    <property type="project" value="TreeGrafter"/>
</dbReference>
<evidence type="ECO:0000256" key="7">
    <source>
        <dbReference type="ARBA" id="ARBA00023242"/>
    </source>
</evidence>
<evidence type="ECO:0000313" key="11">
    <source>
        <dbReference type="Proteomes" id="UP000321518"/>
    </source>
</evidence>
<organism evidence="10 11">
    <name type="scientific">Rhodotorula toruloides</name>
    <name type="common">Yeast</name>
    <name type="synonym">Rhodosporidium toruloides</name>
    <dbReference type="NCBI Taxonomy" id="5286"/>
    <lineage>
        <taxon>Eukaryota</taxon>
        <taxon>Fungi</taxon>
        <taxon>Dikarya</taxon>
        <taxon>Basidiomycota</taxon>
        <taxon>Pucciniomycotina</taxon>
        <taxon>Microbotryomycetes</taxon>
        <taxon>Sporidiobolales</taxon>
        <taxon>Sporidiobolaceae</taxon>
        <taxon>Rhodotorula</taxon>
    </lineage>
</organism>
<name>A0A511KHT3_RHOTO</name>
<evidence type="ECO:0000256" key="9">
    <source>
        <dbReference type="SAM" id="MobiDB-lite"/>
    </source>
</evidence>
<evidence type="ECO:0000256" key="4">
    <source>
        <dbReference type="ARBA" id="ARBA00023015"/>
    </source>
</evidence>
<keyword evidence="7 8" id="KW-0539">Nucleus</keyword>
<evidence type="ECO:0000256" key="8">
    <source>
        <dbReference type="RuleBase" id="RU366036"/>
    </source>
</evidence>
<evidence type="ECO:0000256" key="5">
    <source>
        <dbReference type="ARBA" id="ARBA00023159"/>
    </source>
</evidence>
<evidence type="ECO:0000256" key="1">
    <source>
        <dbReference type="ARBA" id="ARBA00004123"/>
    </source>
</evidence>
<dbReference type="Proteomes" id="UP000321518">
    <property type="component" value="Unassembled WGS sequence"/>
</dbReference>
<comment type="subunit">
    <text evidence="8">Component of the Mediator complex.</text>
</comment>
<dbReference type="Gene3D" id="6.10.280.10">
    <property type="entry name" value="Mediator complex, subunit Med21"/>
    <property type="match status" value="1"/>
</dbReference>
<sequence>MYSTLGYLSRKASFKQINPDFPVTQAIQGADPDEVFQANRKELVHDFLLKAKQLEFLISSLPSTPPGPASSPEGEEDSPEFEALEGEMRRVNGEYLDALGEAESLHAQLQASLAGILETRSTATTTATSAPTAGSAAVPAVP</sequence>
<comment type="similarity">
    <text evidence="2 8">Belongs to the Mediator complex subunit 21 family.</text>
</comment>
<comment type="function">
    <text evidence="8">Component of the Mediator complex, a coactivator involved in the regulated transcription of nearly all RNA polymerase II-dependent genes. Mediator functions as a bridge to convey information from gene-specific regulatory proteins to the basal RNA polymerase II transcription machinery. Mediator is recruited to promoters by direct interactions with regulatory proteins and serves as a scaffold for the assembly of a functional preinitiation complex with RNA polymerase II and the general transcription factors.</text>
</comment>
<dbReference type="EMBL" id="BJWK01000007">
    <property type="protein sequence ID" value="GEM09014.1"/>
    <property type="molecule type" value="Genomic_DNA"/>
</dbReference>
<dbReference type="AlphaFoldDB" id="A0A511KHT3"/>
<reference evidence="10 11" key="1">
    <citation type="submission" date="2019-07" db="EMBL/GenBank/DDBJ databases">
        <title>Rhodotorula toruloides NBRC10032 genome sequencing.</title>
        <authorList>
            <person name="Shida Y."/>
            <person name="Takaku H."/>
            <person name="Ogasawara W."/>
            <person name="Mori K."/>
        </authorList>
    </citation>
    <scope>NUCLEOTIDE SEQUENCE [LARGE SCALE GENOMIC DNA]</scope>
    <source>
        <strain evidence="10 11">NBRC10032</strain>
    </source>
</reference>
<dbReference type="PANTHER" id="PTHR13381">
    <property type="entry name" value="RNA POLYMERASE II HOLOENZYME COMPONENT SRB7"/>
    <property type="match status" value="1"/>
</dbReference>
<feature type="region of interest" description="Disordered" evidence="9">
    <location>
        <begin position="60"/>
        <end position="81"/>
    </location>
</feature>
<accession>A0A511KHT3</accession>
<keyword evidence="5 8" id="KW-0010">Activator</keyword>
<dbReference type="GO" id="GO:0016592">
    <property type="term" value="C:mediator complex"/>
    <property type="evidence" value="ECO:0007669"/>
    <property type="project" value="UniProtKB-UniRule"/>
</dbReference>
<evidence type="ECO:0000256" key="6">
    <source>
        <dbReference type="ARBA" id="ARBA00023163"/>
    </source>
</evidence>
<protein>
    <recommendedName>
        <fullName evidence="3 8">Mediator of RNA polymerase II transcription subunit 21</fullName>
    </recommendedName>
</protein>
<comment type="subcellular location">
    <subcellularLocation>
        <location evidence="1 8">Nucleus</location>
    </subcellularLocation>
</comment>
<gene>
    <name evidence="10" type="ORF">Rt10032_c07g3031</name>
</gene>
<dbReference type="InterPro" id="IPR037212">
    <property type="entry name" value="Med7/Med21-like"/>
</dbReference>
<proteinExistence type="inferred from homology"/>
<evidence type="ECO:0000256" key="2">
    <source>
        <dbReference type="ARBA" id="ARBA00005770"/>
    </source>
</evidence>
<dbReference type="GO" id="GO:0003712">
    <property type="term" value="F:transcription coregulator activity"/>
    <property type="evidence" value="ECO:0007669"/>
    <property type="project" value="TreeGrafter"/>
</dbReference>
<comment type="caution">
    <text evidence="10">The sequence shown here is derived from an EMBL/GenBank/DDBJ whole genome shotgun (WGS) entry which is preliminary data.</text>
</comment>
<keyword evidence="4 8" id="KW-0805">Transcription regulation</keyword>
<evidence type="ECO:0000256" key="3">
    <source>
        <dbReference type="ARBA" id="ARBA00019691"/>
    </source>
</evidence>
<dbReference type="Pfam" id="PF11221">
    <property type="entry name" value="Med21"/>
    <property type="match status" value="1"/>
</dbReference>